<dbReference type="RefSeq" id="WP_195896425.1">
    <property type="nucleotide sequence ID" value="NZ_JADOGI010000046.1"/>
</dbReference>
<proteinExistence type="predicted"/>
<dbReference type="Proteomes" id="UP000605361">
    <property type="component" value="Unassembled WGS sequence"/>
</dbReference>
<dbReference type="AlphaFoldDB" id="A0A931EYM1"/>
<dbReference type="EMBL" id="JADOGI010000046">
    <property type="protein sequence ID" value="MBF8187460.1"/>
    <property type="molecule type" value="Genomic_DNA"/>
</dbReference>
<gene>
    <name evidence="1" type="ORF">ITP53_17305</name>
</gene>
<accession>A0A931EYM1</accession>
<evidence type="ECO:0000313" key="2">
    <source>
        <dbReference type="Proteomes" id="UP000605361"/>
    </source>
</evidence>
<comment type="caution">
    <text evidence="1">The sequence shown here is derived from an EMBL/GenBank/DDBJ whole genome shotgun (WGS) entry which is preliminary data.</text>
</comment>
<name>A0A931EYM1_9ACTN</name>
<organism evidence="1 2">
    <name type="scientific">Nonomuraea cypriaca</name>
    <dbReference type="NCBI Taxonomy" id="1187855"/>
    <lineage>
        <taxon>Bacteria</taxon>
        <taxon>Bacillati</taxon>
        <taxon>Actinomycetota</taxon>
        <taxon>Actinomycetes</taxon>
        <taxon>Streptosporangiales</taxon>
        <taxon>Streptosporangiaceae</taxon>
        <taxon>Nonomuraea</taxon>
    </lineage>
</organism>
<protein>
    <submittedName>
        <fullName evidence="1">Uncharacterized protein</fullName>
    </submittedName>
</protein>
<sequence>MSTAAHTARADQLAAAVAEATRHQHRIADREHLPLLAIPDNPWLADQVRRLHTAITSRQARVCPHITGSPSVVYAAAWTPGLLVCPACVGHLRPTDDAEDGTCDRCRRPANELYAGIVQTGPLLLAYGLCRHCVRRTGLANLHPGGTP</sequence>
<reference evidence="1" key="1">
    <citation type="submission" date="2020-11" db="EMBL/GenBank/DDBJ databases">
        <title>Whole-genome analyses of Nonomuraea sp. K274.</title>
        <authorList>
            <person name="Veyisoglu A."/>
        </authorList>
    </citation>
    <scope>NUCLEOTIDE SEQUENCE</scope>
    <source>
        <strain evidence="1">K274</strain>
    </source>
</reference>
<keyword evidence="2" id="KW-1185">Reference proteome</keyword>
<evidence type="ECO:0000313" key="1">
    <source>
        <dbReference type="EMBL" id="MBF8187460.1"/>
    </source>
</evidence>